<evidence type="ECO:0000313" key="2">
    <source>
        <dbReference type="Proteomes" id="UP000198688"/>
    </source>
</evidence>
<gene>
    <name evidence="1" type="ORF">SAMN04489716_2261</name>
</gene>
<dbReference type="AlphaFoldDB" id="A0A1H1WXU7"/>
<proteinExistence type="predicted"/>
<accession>A0A1H1WXU7</accession>
<keyword evidence="2" id="KW-1185">Reference proteome</keyword>
<name>A0A1H1WXU7_9ACTN</name>
<dbReference type="Proteomes" id="UP000198688">
    <property type="component" value="Chromosome I"/>
</dbReference>
<dbReference type="InterPro" id="IPR016024">
    <property type="entry name" value="ARM-type_fold"/>
</dbReference>
<dbReference type="Gene3D" id="1.25.10.10">
    <property type="entry name" value="Leucine-rich Repeat Variant"/>
    <property type="match status" value="1"/>
</dbReference>
<dbReference type="SUPFAM" id="SSF48371">
    <property type="entry name" value="ARM repeat"/>
    <property type="match status" value="1"/>
</dbReference>
<evidence type="ECO:0008006" key="3">
    <source>
        <dbReference type="Google" id="ProtNLM"/>
    </source>
</evidence>
<protein>
    <recommendedName>
        <fullName evidence="3">HEAT repeat-containing protein</fullName>
    </recommendedName>
</protein>
<reference evidence="1 2" key="1">
    <citation type="submission" date="2016-10" db="EMBL/GenBank/DDBJ databases">
        <authorList>
            <person name="de Groot N.N."/>
        </authorList>
    </citation>
    <scope>NUCLEOTIDE SEQUENCE [LARGE SCALE GENOMIC DNA]</scope>
    <source>
        <strain evidence="1 2">DSM 43941</strain>
    </source>
</reference>
<sequence>MSEGGDRFRGVLEKLSQVPWARLGHAYGSASDVPDQIRALRSGDAAVREAARRALNGNIFHQGTRYEASAFAVPFLLELLADPVTPERADLLALLTSLAIGVDESWLPGPFPVASYREQAAGGEPILRAAPLPSYDDDSVFRYVEALDDRGRESMFAFIELSAYDAVRTGVPLFRDLLSAGEPRLRVAAAYALAWFPEDASAIRPALIAGTSDPNPAVAATALVSLGLLIAPTSTSTDLATADVTLVAATRTPADTTETTLARFTRSSPCTAEPNPDPATQAIPARLDRTEVVPAGTTVVAVAFGAAGDDGAAIIRAALGDGRELVRWGAAVALAGLDGPATGRAVAEELLKWAGRSGSRVPEVPFLDGDLSGLAGLALRQLGDEHADAAFEALLVRIPAVSGPDALPVVGEALRRAFPGGRVGETACFADLDQLQQRLLRKLAESPTTWQWGESGLFANFTLLVNAYGLPRNAEDMRAFVTTN</sequence>
<dbReference type="EMBL" id="LT629758">
    <property type="protein sequence ID" value="SDT01580.1"/>
    <property type="molecule type" value="Genomic_DNA"/>
</dbReference>
<evidence type="ECO:0000313" key="1">
    <source>
        <dbReference type="EMBL" id="SDT01580.1"/>
    </source>
</evidence>
<dbReference type="InterPro" id="IPR011989">
    <property type="entry name" value="ARM-like"/>
</dbReference>
<organism evidence="1 2">
    <name type="scientific">Actinoplanes derwentensis</name>
    <dbReference type="NCBI Taxonomy" id="113562"/>
    <lineage>
        <taxon>Bacteria</taxon>
        <taxon>Bacillati</taxon>
        <taxon>Actinomycetota</taxon>
        <taxon>Actinomycetes</taxon>
        <taxon>Micromonosporales</taxon>
        <taxon>Micromonosporaceae</taxon>
        <taxon>Actinoplanes</taxon>
    </lineage>
</organism>
<dbReference type="STRING" id="113562.SAMN04489716_2261"/>